<dbReference type="EMBL" id="SWJQ01000339">
    <property type="protein sequence ID" value="TRZ16051.1"/>
    <property type="molecule type" value="Genomic_DNA"/>
</dbReference>
<accession>A0A8K1LJK8</accession>
<dbReference type="OrthoDB" id="10501900at2759"/>
<protein>
    <submittedName>
        <fullName evidence="1">Uncharacterized protein</fullName>
    </submittedName>
</protein>
<sequence>MDEKFMIQKLCASEMNLKGKRCEDGEAYEEQLRDLGVFDLEKRRLRGDLIALYNSPKRGCSQVEVKLFSQVNGQEKTSSSESRGGYIG</sequence>
<dbReference type="AlphaFoldDB" id="A0A8K1LJK8"/>
<organism evidence="1 2">
    <name type="scientific">Zosterops borbonicus</name>
    <dbReference type="NCBI Taxonomy" id="364589"/>
    <lineage>
        <taxon>Eukaryota</taxon>
        <taxon>Metazoa</taxon>
        <taxon>Chordata</taxon>
        <taxon>Craniata</taxon>
        <taxon>Vertebrata</taxon>
        <taxon>Euteleostomi</taxon>
        <taxon>Archelosauria</taxon>
        <taxon>Archosauria</taxon>
        <taxon>Dinosauria</taxon>
        <taxon>Saurischia</taxon>
        <taxon>Theropoda</taxon>
        <taxon>Coelurosauria</taxon>
        <taxon>Aves</taxon>
        <taxon>Neognathae</taxon>
        <taxon>Neoaves</taxon>
        <taxon>Telluraves</taxon>
        <taxon>Australaves</taxon>
        <taxon>Passeriformes</taxon>
        <taxon>Sylvioidea</taxon>
        <taxon>Zosteropidae</taxon>
        <taxon>Zosterops</taxon>
    </lineage>
</organism>
<evidence type="ECO:0000313" key="1">
    <source>
        <dbReference type="EMBL" id="TRZ16051.1"/>
    </source>
</evidence>
<comment type="caution">
    <text evidence="1">The sequence shown here is derived from an EMBL/GenBank/DDBJ whole genome shotgun (WGS) entry which is preliminary data.</text>
</comment>
<keyword evidence="2" id="KW-1185">Reference proteome</keyword>
<dbReference type="Proteomes" id="UP000796761">
    <property type="component" value="Unassembled WGS sequence"/>
</dbReference>
<gene>
    <name evidence="1" type="ORF">HGM15179_011067</name>
</gene>
<reference evidence="1" key="1">
    <citation type="submission" date="2019-04" db="EMBL/GenBank/DDBJ databases">
        <title>Genome assembly of Zosterops borbonicus 15179.</title>
        <authorList>
            <person name="Leroy T."/>
            <person name="Anselmetti Y."/>
            <person name="Tilak M.-K."/>
            <person name="Nabholz B."/>
        </authorList>
    </citation>
    <scope>NUCLEOTIDE SEQUENCE</scope>
    <source>
        <strain evidence="1">HGM_15179</strain>
        <tissue evidence="1">Muscle</tissue>
    </source>
</reference>
<evidence type="ECO:0000313" key="2">
    <source>
        <dbReference type="Proteomes" id="UP000796761"/>
    </source>
</evidence>
<proteinExistence type="predicted"/>
<name>A0A8K1LJK8_9PASS</name>